<name>A0A2A4SXN4_9DELT</name>
<dbReference type="PROSITE" id="PS51257">
    <property type="entry name" value="PROKAR_LIPOPROTEIN"/>
    <property type="match status" value="1"/>
</dbReference>
<dbReference type="Gene3D" id="1.25.40.10">
    <property type="entry name" value="Tetratricopeptide repeat domain"/>
    <property type="match status" value="1"/>
</dbReference>
<evidence type="ECO:0000313" key="2">
    <source>
        <dbReference type="EMBL" id="PCI25884.1"/>
    </source>
</evidence>
<evidence type="ECO:0000256" key="1">
    <source>
        <dbReference type="PROSITE-ProRule" id="PRU00339"/>
    </source>
</evidence>
<sequence>MKNKFKSTQIRKGGLLLSLLFLILAGCSKNYHQYEAVFYPASNELAKYEKIIVINHKKGNFAYDMMENALKSKLTEIIPGNVKPTKSITAISRDISMLKYTPIIDMLDDKKIAYLSFEVSIQEDIQHIQESRNVRLSRCNYLKKKKPCHYSGTATLVGGKQQVQVMLMGKIILKNSAGRDILPVTPFKSIRTDSGRIVQTYLSLTRAASNQVASDYAKKIIPFKQAISSELLTDGDSVAVIMIQKQAYNLAINRLEKIVANKDEEPKGEDYYHLGMAYEAVHELPAATQAYEKAQELSPNEGSIQIALQRIKNIKSH</sequence>
<dbReference type="InterPro" id="IPR011990">
    <property type="entry name" value="TPR-like_helical_dom_sf"/>
</dbReference>
<reference evidence="3" key="1">
    <citation type="submission" date="2017-08" db="EMBL/GenBank/DDBJ databases">
        <title>A dynamic microbial community with high functional redundancy inhabits the cold, oxic subseafloor aquifer.</title>
        <authorList>
            <person name="Tully B.J."/>
            <person name="Wheat C.G."/>
            <person name="Glazer B.T."/>
            <person name="Huber J.A."/>
        </authorList>
    </citation>
    <scope>NUCLEOTIDE SEQUENCE [LARGE SCALE GENOMIC DNA]</scope>
</reference>
<proteinExistence type="predicted"/>
<dbReference type="SMART" id="SM00028">
    <property type="entry name" value="TPR"/>
    <property type="match status" value="1"/>
</dbReference>
<feature type="repeat" description="TPR" evidence="1">
    <location>
        <begin position="268"/>
        <end position="301"/>
    </location>
</feature>
<accession>A0A2A4SXN4</accession>
<protein>
    <submittedName>
        <fullName evidence="2">Uncharacterized protein</fullName>
    </submittedName>
</protein>
<dbReference type="PROSITE" id="PS50005">
    <property type="entry name" value="TPR"/>
    <property type="match status" value="1"/>
</dbReference>
<dbReference type="InterPro" id="IPR019734">
    <property type="entry name" value="TPR_rpt"/>
</dbReference>
<evidence type="ECO:0000313" key="3">
    <source>
        <dbReference type="Proteomes" id="UP000218113"/>
    </source>
</evidence>
<dbReference type="AlphaFoldDB" id="A0A2A4SXN4"/>
<comment type="caution">
    <text evidence="2">The sequence shown here is derived from an EMBL/GenBank/DDBJ whole genome shotgun (WGS) entry which is preliminary data.</text>
</comment>
<keyword evidence="1" id="KW-0802">TPR repeat</keyword>
<organism evidence="2 3">
    <name type="scientific">SAR324 cluster bacterium</name>
    <dbReference type="NCBI Taxonomy" id="2024889"/>
    <lineage>
        <taxon>Bacteria</taxon>
        <taxon>Deltaproteobacteria</taxon>
        <taxon>SAR324 cluster</taxon>
    </lineage>
</organism>
<gene>
    <name evidence="2" type="ORF">COB67_10545</name>
</gene>
<dbReference type="EMBL" id="NVSR01000108">
    <property type="protein sequence ID" value="PCI25884.1"/>
    <property type="molecule type" value="Genomic_DNA"/>
</dbReference>
<dbReference type="Proteomes" id="UP000218113">
    <property type="component" value="Unassembled WGS sequence"/>
</dbReference>
<dbReference type="SUPFAM" id="SSF48452">
    <property type="entry name" value="TPR-like"/>
    <property type="match status" value="1"/>
</dbReference>